<protein>
    <submittedName>
        <fullName evidence="1">Bm1649, isoform a</fullName>
    </submittedName>
</protein>
<dbReference type="AlphaFoldDB" id="A0A1I9G672"/>
<gene>
    <name evidence="1" type="primary">Bm1649</name>
    <name evidence="1" type="ORF">BM_Bm1649</name>
</gene>
<name>A0A1I9G672_BRUMA</name>
<evidence type="ECO:0000313" key="1">
    <source>
        <dbReference type="EMBL" id="CDQ02645.1"/>
    </source>
</evidence>
<sequence length="107" mass="12070">MNDLVRHPTFSNKQQGIVTEEICAFLDEVGQRKTADCEGQSISEFTVAFSRQHVFLAHCVPVFCEEPTATCTLTFCASSQMFPFTLHNIHTANYNYQSSNRAVTMKN</sequence>
<accession>A0A1I9G672</accession>
<dbReference type="EMBL" id="LN857024">
    <property type="protein sequence ID" value="CDQ02645.1"/>
    <property type="molecule type" value="Genomic_DNA"/>
</dbReference>
<proteinExistence type="predicted"/>
<organism evidence="1">
    <name type="scientific">Brugia malayi</name>
    <name type="common">Filarial nematode worm</name>
    <dbReference type="NCBI Taxonomy" id="6279"/>
    <lineage>
        <taxon>Eukaryota</taxon>
        <taxon>Metazoa</taxon>
        <taxon>Ecdysozoa</taxon>
        <taxon>Nematoda</taxon>
        <taxon>Chromadorea</taxon>
        <taxon>Rhabditida</taxon>
        <taxon>Spirurina</taxon>
        <taxon>Spiruromorpha</taxon>
        <taxon>Filarioidea</taxon>
        <taxon>Onchocercidae</taxon>
        <taxon>Brugia</taxon>
    </lineage>
</organism>
<reference evidence="1" key="2">
    <citation type="submission" date="2012-12" db="EMBL/GenBank/DDBJ databases">
        <authorList>
            <consortium name="WormBase Consortium"/>
            <person name="Ghedin E."/>
            <person name="Paulini M."/>
        </authorList>
    </citation>
    <scope>NUCLEOTIDE SEQUENCE</scope>
    <source>
        <strain evidence="1">FR3</strain>
    </source>
</reference>
<reference evidence="1" key="1">
    <citation type="journal article" date="2007" name="Science">
        <title>Draft genome of the filarial nematode parasite Brugia malayi.</title>
        <authorList>
            <person name="Ghedin E."/>
            <person name="Wang S."/>
            <person name="Spiro D."/>
            <person name="Caler E."/>
            <person name="Zhao Q."/>
            <person name="Crabtree J."/>
            <person name="Allen J.E."/>
            <person name="Delcher A.L."/>
            <person name="Guiliano D.B."/>
            <person name="Miranda-Saavedra D."/>
            <person name="Angiuoli S.V."/>
            <person name="Creasy T."/>
            <person name="Amedeo P."/>
            <person name="Haas B."/>
            <person name="El-Sayed N.M."/>
            <person name="Wortman J.R."/>
            <person name="Feldblyum T."/>
            <person name="Tallon L."/>
            <person name="Schatz M."/>
            <person name="Shumway M."/>
            <person name="Koo H."/>
            <person name="Salzberg S.L."/>
            <person name="Schobel S."/>
            <person name="Pertea M."/>
            <person name="Pop M."/>
            <person name="White O."/>
            <person name="Barton G.J."/>
            <person name="Carlow C.K."/>
            <person name="Crawford M.J."/>
            <person name="Daub J."/>
            <person name="Dimmic M.W."/>
            <person name="Estes C.F."/>
            <person name="Foster J.M."/>
            <person name="Ganatra M."/>
            <person name="Gregory W.F."/>
            <person name="Johnson N.M."/>
            <person name="Jin J."/>
            <person name="Komuniecki R."/>
            <person name="Korf I."/>
            <person name="Kumar S."/>
            <person name="Laney S."/>
            <person name="Li B.W."/>
            <person name="Li W."/>
            <person name="Lindblom T.H."/>
            <person name="Lustigman S."/>
            <person name="Ma D."/>
            <person name="Maina C.V."/>
            <person name="Martin D.M."/>
            <person name="McCarter J.P."/>
            <person name="McReynolds L."/>
            <person name="Mitreva M."/>
            <person name="Nutman T.B."/>
            <person name="Parkinson J."/>
            <person name="Peregrin-Alvarez J.M."/>
            <person name="Poole C."/>
            <person name="Ren Q."/>
            <person name="Saunders L."/>
            <person name="Sluder A.E."/>
            <person name="Smith K."/>
            <person name="Stanke M."/>
            <person name="Unnasch T.R."/>
            <person name="Ware J."/>
            <person name="Wei A.D."/>
            <person name="Weil G."/>
            <person name="Williams D.J."/>
            <person name="Zhang Y."/>
            <person name="Williams S.A."/>
            <person name="Fraser-Liggett C."/>
            <person name="Slatko B."/>
            <person name="Blaxter M.L."/>
            <person name="Scott A.L."/>
        </authorList>
    </citation>
    <scope>NUCLEOTIDE SEQUENCE</scope>
    <source>
        <strain evidence="1">FR3</strain>
    </source>
</reference>